<dbReference type="InterPro" id="IPR050109">
    <property type="entry name" value="HTH-type_TetR-like_transc_reg"/>
</dbReference>
<accession>A0A7W7CGI9</accession>
<protein>
    <submittedName>
        <fullName evidence="7">AcrR family transcriptional regulator</fullName>
    </submittedName>
</protein>
<keyword evidence="8" id="KW-1185">Reference proteome</keyword>
<dbReference type="GO" id="GO:0000976">
    <property type="term" value="F:transcription cis-regulatory region binding"/>
    <property type="evidence" value="ECO:0007669"/>
    <property type="project" value="TreeGrafter"/>
</dbReference>
<proteinExistence type="predicted"/>
<evidence type="ECO:0000256" key="2">
    <source>
        <dbReference type="ARBA" id="ARBA00023015"/>
    </source>
</evidence>
<gene>
    <name evidence="7" type="ORF">HNR67_005202</name>
</gene>
<evidence type="ECO:0000313" key="7">
    <source>
        <dbReference type="EMBL" id="MBB4679084.1"/>
    </source>
</evidence>
<keyword evidence="3 5" id="KW-0238">DNA-binding</keyword>
<keyword evidence="2" id="KW-0805">Transcription regulation</keyword>
<dbReference type="InterPro" id="IPR036271">
    <property type="entry name" value="Tet_transcr_reg_TetR-rel_C_sf"/>
</dbReference>
<dbReference type="Pfam" id="PF13977">
    <property type="entry name" value="TetR_C_6"/>
    <property type="match status" value="1"/>
</dbReference>
<dbReference type="Proteomes" id="UP000533598">
    <property type="component" value="Unassembled WGS sequence"/>
</dbReference>
<dbReference type="InterPro" id="IPR001647">
    <property type="entry name" value="HTH_TetR"/>
</dbReference>
<dbReference type="PANTHER" id="PTHR30055:SF200">
    <property type="entry name" value="HTH-TYPE TRANSCRIPTIONAL REPRESSOR BDCR"/>
    <property type="match status" value="1"/>
</dbReference>
<evidence type="ECO:0000256" key="1">
    <source>
        <dbReference type="ARBA" id="ARBA00022491"/>
    </source>
</evidence>
<evidence type="ECO:0000256" key="3">
    <source>
        <dbReference type="ARBA" id="ARBA00023125"/>
    </source>
</evidence>
<dbReference type="PROSITE" id="PS50977">
    <property type="entry name" value="HTH_TETR_2"/>
    <property type="match status" value="1"/>
</dbReference>
<reference evidence="7 8" key="1">
    <citation type="submission" date="2020-08" db="EMBL/GenBank/DDBJ databases">
        <title>Sequencing the genomes of 1000 actinobacteria strains.</title>
        <authorList>
            <person name="Klenk H.-P."/>
        </authorList>
    </citation>
    <scope>NUCLEOTIDE SEQUENCE [LARGE SCALE GENOMIC DNA]</scope>
    <source>
        <strain evidence="7 8">DSM 44230</strain>
    </source>
</reference>
<dbReference type="InterPro" id="IPR039538">
    <property type="entry name" value="BetI_C"/>
</dbReference>
<name>A0A7W7CGI9_9PSEU</name>
<dbReference type="SUPFAM" id="SSF48498">
    <property type="entry name" value="Tetracyclin repressor-like, C-terminal domain"/>
    <property type="match status" value="1"/>
</dbReference>
<dbReference type="SUPFAM" id="SSF46689">
    <property type="entry name" value="Homeodomain-like"/>
    <property type="match status" value="1"/>
</dbReference>
<dbReference type="RefSeq" id="WP_185004875.1">
    <property type="nucleotide sequence ID" value="NZ_BAAAUI010000048.1"/>
</dbReference>
<organism evidence="7 8">
    <name type="scientific">Crossiella cryophila</name>
    <dbReference type="NCBI Taxonomy" id="43355"/>
    <lineage>
        <taxon>Bacteria</taxon>
        <taxon>Bacillati</taxon>
        <taxon>Actinomycetota</taxon>
        <taxon>Actinomycetes</taxon>
        <taxon>Pseudonocardiales</taxon>
        <taxon>Pseudonocardiaceae</taxon>
        <taxon>Crossiella</taxon>
    </lineage>
</organism>
<sequence length="202" mass="21840">MSNRQNGGRRHDILGATIEHIRTRGIAATRPADIAASLGISTALVFYHFGTIENLITEAFSAAAEHDLGRLEELRAAGSALVRLSSVLRFYAPTGDAAGWVLWIEGWAASLHDDNLRKVAQNLDLRWRAVVEELIGEGVADGEFVCPDPRGAAWRITSLLDGLAVQLVARQGTVRPEDLTGWLHEAVARELGISADKLSALV</sequence>
<evidence type="ECO:0000256" key="4">
    <source>
        <dbReference type="ARBA" id="ARBA00023163"/>
    </source>
</evidence>
<dbReference type="EMBL" id="JACHMH010000001">
    <property type="protein sequence ID" value="MBB4679084.1"/>
    <property type="molecule type" value="Genomic_DNA"/>
</dbReference>
<feature type="DNA-binding region" description="H-T-H motif" evidence="5">
    <location>
        <begin position="30"/>
        <end position="49"/>
    </location>
</feature>
<comment type="caution">
    <text evidence="7">The sequence shown here is derived from an EMBL/GenBank/DDBJ whole genome shotgun (WGS) entry which is preliminary data.</text>
</comment>
<evidence type="ECO:0000256" key="5">
    <source>
        <dbReference type="PROSITE-ProRule" id="PRU00335"/>
    </source>
</evidence>
<feature type="domain" description="HTH tetR-type" evidence="6">
    <location>
        <begin position="7"/>
        <end position="67"/>
    </location>
</feature>
<dbReference type="AlphaFoldDB" id="A0A7W7CGI9"/>
<keyword evidence="1" id="KW-0678">Repressor</keyword>
<dbReference type="GO" id="GO:0003700">
    <property type="term" value="F:DNA-binding transcription factor activity"/>
    <property type="evidence" value="ECO:0007669"/>
    <property type="project" value="TreeGrafter"/>
</dbReference>
<dbReference type="InterPro" id="IPR009057">
    <property type="entry name" value="Homeodomain-like_sf"/>
</dbReference>
<evidence type="ECO:0000313" key="8">
    <source>
        <dbReference type="Proteomes" id="UP000533598"/>
    </source>
</evidence>
<dbReference type="PANTHER" id="PTHR30055">
    <property type="entry name" value="HTH-TYPE TRANSCRIPTIONAL REGULATOR RUTR"/>
    <property type="match status" value="1"/>
</dbReference>
<keyword evidence="4" id="KW-0804">Transcription</keyword>
<dbReference type="Pfam" id="PF00440">
    <property type="entry name" value="TetR_N"/>
    <property type="match status" value="1"/>
</dbReference>
<evidence type="ECO:0000259" key="6">
    <source>
        <dbReference type="PROSITE" id="PS50977"/>
    </source>
</evidence>
<dbReference type="Gene3D" id="1.10.357.10">
    <property type="entry name" value="Tetracycline Repressor, domain 2"/>
    <property type="match status" value="1"/>
</dbReference>